<proteinExistence type="predicted"/>
<sequence length="69" mass="7959">MKSKNKNGRSIQIMIMFNINITNPPDVTFVPKNQLVIHNQLLSFHDDIFTDNILTTPLITRIVPFHQGK</sequence>
<accession>A0ABN4PXL5</accession>
<gene>
    <name evidence="1" type="ORF">PL78_18100</name>
</gene>
<keyword evidence="2" id="KW-1185">Reference proteome</keyword>
<reference evidence="2" key="1">
    <citation type="journal article" date="2016" name="Toxins">
        <title>The Draft Genome Sequence of the Yersinia entomophaga Entomopathogenic Type Strain MH96T.</title>
        <authorList>
            <person name="Hurst M.R."/>
            <person name="Beattie A."/>
            <person name="Altermann E."/>
            <person name="Moraga R.M."/>
            <person name="Harper L.A."/>
            <person name="Calder J."/>
            <person name="Laugraud A."/>
        </authorList>
    </citation>
    <scope>NUCLEOTIDE SEQUENCE [LARGE SCALE GENOMIC DNA]</scope>
    <source>
        <strain evidence="2">MH96</strain>
    </source>
</reference>
<organism evidence="1 2">
    <name type="scientific">Yersinia entomophaga</name>
    <dbReference type="NCBI Taxonomy" id="935293"/>
    <lineage>
        <taxon>Bacteria</taxon>
        <taxon>Pseudomonadati</taxon>
        <taxon>Pseudomonadota</taxon>
        <taxon>Gammaproteobacteria</taxon>
        <taxon>Enterobacterales</taxon>
        <taxon>Yersiniaceae</taxon>
        <taxon>Yersinia</taxon>
    </lineage>
</organism>
<protein>
    <submittedName>
        <fullName evidence="1">Uncharacterized protein</fullName>
    </submittedName>
</protein>
<dbReference type="Proteomes" id="UP000266744">
    <property type="component" value="Chromosome"/>
</dbReference>
<evidence type="ECO:0000313" key="1">
    <source>
        <dbReference type="EMBL" id="ANI31720.1"/>
    </source>
</evidence>
<name>A0ABN4PXL5_YERET</name>
<evidence type="ECO:0000313" key="2">
    <source>
        <dbReference type="Proteomes" id="UP000266744"/>
    </source>
</evidence>
<dbReference type="EMBL" id="CP010029">
    <property type="protein sequence ID" value="ANI31720.1"/>
    <property type="molecule type" value="Genomic_DNA"/>
</dbReference>